<dbReference type="AlphaFoldDB" id="A0AAG5CZG5"/>
<proteinExistence type="predicted"/>
<accession>A0AAG5CZG5</accession>
<evidence type="ECO:0000313" key="2">
    <source>
        <dbReference type="EnsemblMetazoa" id="ENSAATROPP003793"/>
    </source>
</evidence>
<feature type="compositionally biased region" description="Basic and acidic residues" evidence="1">
    <location>
        <begin position="39"/>
        <end position="49"/>
    </location>
</feature>
<dbReference type="Proteomes" id="UP000075880">
    <property type="component" value="Unassembled WGS sequence"/>
</dbReference>
<organism evidence="2 3">
    <name type="scientific">Anopheles atroparvus</name>
    <name type="common">European mosquito</name>
    <dbReference type="NCBI Taxonomy" id="41427"/>
    <lineage>
        <taxon>Eukaryota</taxon>
        <taxon>Metazoa</taxon>
        <taxon>Ecdysozoa</taxon>
        <taxon>Arthropoda</taxon>
        <taxon>Hexapoda</taxon>
        <taxon>Insecta</taxon>
        <taxon>Pterygota</taxon>
        <taxon>Neoptera</taxon>
        <taxon>Endopterygota</taxon>
        <taxon>Diptera</taxon>
        <taxon>Nematocera</taxon>
        <taxon>Culicoidea</taxon>
        <taxon>Culicidae</taxon>
        <taxon>Anophelinae</taxon>
        <taxon>Anopheles</taxon>
    </lineage>
</organism>
<sequence length="91" mass="10027">MLLESEPVSGRASRPRRSRRVSGNVELAGASIRRNCKSLSERVSEQASERKRHRTGRTVDSSALLIAPHIFVGTRSTEAPFIFISAHPIST</sequence>
<reference evidence="2" key="1">
    <citation type="submission" date="2024-04" db="UniProtKB">
        <authorList>
            <consortium name="EnsemblMetazoa"/>
        </authorList>
    </citation>
    <scope>IDENTIFICATION</scope>
    <source>
        <strain evidence="2">EBRO</strain>
    </source>
</reference>
<name>A0AAG5CZG5_ANOAO</name>
<evidence type="ECO:0000313" key="3">
    <source>
        <dbReference type="Proteomes" id="UP000075880"/>
    </source>
</evidence>
<evidence type="ECO:0000256" key="1">
    <source>
        <dbReference type="SAM" id="MobiDB-lite"/>
    </source>
</evidence>
<dbReference type="EnsemblMetazoa" id="ENSAATROPT003954">
    <property type="protein sequence ID" value="ENSAATROPP003793"/>
    <property type="gene ID" value="ENSAATROPG003132"/>
</dbReference>
<keyword evidence="3" id="KW-1185">Reference proteome</keyword>
<protein>
    <submittedName>
        <fullName evidence="2">Uncharacterized protein</fullName>
    </submittedName>
</protein>
<feature type="region of interest" description="Disordered" evidence="1">
    <location>
        <begin position="1"/>
        <end position="57"/>
    </location>
</feature>